<dbReference type="EMBL" id="RBWW01000003">
    <property type="protein sequence ID" value="RKS75779.1"/>
    <property type="molecule type" value="Genomic_DNA"/>
</dbReference>
<dbReference type="Proteomes" id="UP000268233">
    <property type="component" value="Unassembled WGS sequence"/>
</dbReference>
<proteinExistence type="predicted"/>
<reference evidence="2 3" key="1">
    <citation type="submission" date="2018-10" db="EMBL/GenBank/DDBJ databases">
        <title>Genomic Encyclopedia of Archaeal and Bacterial Type Strains, Phase II (KMG-II): from individual species to whole genera.</title>
        <authorList>
            <person name="Goeker M."/>
        </authorList>
    </citation>
    <scope>NUCLEOTIDE SEQUENCE [LARGE SCALE GENOMIC DNA]</scope>
    <source>
        <strain evidence="2 3">DSM 11927</strain>
    </source>
</reference>
<name>A0A495QQK8_9EURY</name>
<evidence type="ECO:0000256" key="1">
    <source>
        <dbReference type="SAM" id="MobiDB-lite"/>
    </source>
</evidence>
<evidence type="ECO:0000313" key="3">
    <source>
        <dbReference type="Proteomes" id="UP000268233"/>
    </source>
</evidence>
<accession>A0A495QQK8</accession>
<dbReference type="AlphaFoldDB" id="A0A495QQK8"/>
<protein>
    <submittedName>
        <fullName evidence="2">Uncharacterized protein</fullName>
    </submittedName>
</protein>
<comment type="caution">
    <text evidence="2">The sequence shown here is derived from an EMBL/GenBank/DDBJ whole genome shotgun (WGS) entry which is preliminary data.</text>
</comment>
<feature type="region of interest" description="Disordered" evidence="1">
    <location>
        <begin position="1"/>
        <end position="20"/>
    </location>
</feature>
<evidence type="ECO:0000313" key="2">
    <source>
        <dbReference type="EMBL" id="RKS75779.1"/>
    </source>
</evidence>
<dbReference type="GeneID" id="64825710"/>
<organism evidence="2 3">
    <name type="scientific">Haloarcula quadrata</name>
    <dbReference type="NCBI Taxonomy" id="182779"/>
    <lineage>
        <taxon>Archaea</taxon>
        <taxon>Methanobacteriati</taxon>
        <taxon>Methanobacteriota</taxon>
        <taxon>Stenosarchaea group</taxon>
        <taxon>Halobacteria</taxon>
        <taxon>Halobacteriales</taxon>
        <taxon>Haloarculaceae</taxon>
        <taxon>Haloarcula</taxon>
    </lineage>
</organism>
<sequence>MSHDDDDERYDASQQEFDDVSELLLPESSSVDSQLRLHDAEANTLLYVTESSEGISVNVRDDSAFTDG</sequence>
<gene>
    <name evidence="2" type="ORF">BDK61_4295</name>
</gene>
<keyword evidence="3" id="KW-1185">Reference proteome</keyword>
<dbReference type="RefSeq" id="WP_011222309.1">
    <property type="nucleotide sequence ID" value="NZ_RBWW01000003.1"/>
</dbReference>